<dbReference type="Pfam" id="PF00270">
    <property type="entry name" value="DEAD"/>
    <property type="match status" value="1"/>
</dbReference>
<name>A0A930WH39_STRIT</name>
<evidence type="ECO:0000256" key="1">
    <source>
        <dbReference type="ARBA" id="ARBA00005446"/>
    </source>
</evidence>
<dbReference type="SMART" id="SM00490">
    <property type="entry name" value="HELICc"/>
    <property type="match status" value="1"/>
</dbReference>
<evidence type="ECO:0000256" key="5">
    <source>
        <dbReference type="ARBA" id="ARBA00023235"/>
    </source>
</evidence>
<dbReference type="Gene3D" id="3.40.50.300">
    <property type="entry name" value="P-loop containing nucleotide triphosphate hydrolases"/>
    <property type="match status" value="2"/>
</dbReference>
<evidence type="ECO:0000313" key="11">
    <source>
        <dbReference type="Proteomes" id="UP000721045"/>
    </source>
</evidence>
<dbReference type="SUPFAM" id="SSF52540">
    <property type="entry name" value="P-loop containing nucleoside triphosphate hydrolases"/>
    <property type="match status" value="1"/>
</dbReference>
<dbReference type="GO" id="GO:0005694">
    <property type="term" value="C:chromosome"/>
    <property type="evidence" value="ECO:0007669"/>
    <property type="project" value="TreeGrafter"/>
</dbReference>
<evidence type="ECO:0000256" key="3">
    <source>
        <dbReference type="ARBA" id="ARBA00022840"/>
    </source>
</evidence>
<dbReference type="InterPro" id="IPR001650">
    <property type="entry name" value="Helicase_C-like"/>
</dbReference>
<evidence type="ECO:0000256" key="2">
    <source>
        <dbReference type="ARBA" id="ARBA00022741"/>
    </source>
</evidence>
<dbReference type="GO" id="GO:0005524">
    <property type="term" value="F:ATP binding"/>
    <property type="evidence" value="ECO:0007669"/>
    <property type="project" value="UniProtKB-KW"/>
</dbReference>
<dbReference type="CDD" id="cd17920">
    <property type="entry name" value="DEXHc_RecQ"/>
    <property type="match status" value="1"/>
</dbReference>
<feature type="domain" description="Helicase ATP-binding" evidence="8">
    <location>
        <begin position="290"/>
        <end position="470"/>
    </location>
</feature>
<dbReference type="GO" id="GO:0006281">
    <property type="term" value="P:DNA repair"/>
    <property type="evidence" value="ECO:0007669"/>
    <property type="project" value="TreeGrafter"/>
</dbReference>
<evidence type="ECO:0000256" key="6">
    <source>
        <dbReference type="ARBA" id="ARBA00034617"/>
    </source>
</evidence>
<dbReference type="Proteomes" id="UP000721045">
    <property type="component" value="Unassembled WGS sequence"/>
</dbReference>
<dbReference type="PANTHER" id="PTHR13710:SF105">
    <property type="entry name" value="ATP-DEPENDENT DNA HELICASE Q1"/>
    <property type="match status" value="1"/>
</dbReference>
<dbReference type="PROSITE" id="PS51192">
    <property type="entry name" value="HELICASE_ATP_BIND_1"/>
    <property type="match status" value="1"/>
</dbReference>
<comment type="catalytic activity">
    <reaction evidence="6">
        <text>Couples ATP hydrolysis with the unwinding of duplex DNA by translocating in the 3'-5' direction.</text>
        <dbReference type="EC" id="5.6.2.4"/>
    </reaction>
</comment>
<dbReference type="GO" id="GO:0006310">
    <property type="term" value="P:DNA recombination"/>
    <property type="evidence" value="ECO:0007669"/>
    <property type="project" value="TreeGrafter"/>
</dbReference>
<reference evidence="10" key="1">
    <citation type="submission" date="2020-04" db="EMBL/GenBank/DDBJ databases">
        <title>Deep metagenomics examines the oral microbiome during advanced dental caries in children, revealing novel taxa and co-occurrences with host molecules.</title>
        <authorList>
            <person name="Baker J.L."/>
            <person name="Morton J.T."/>
            <person name="Dinis M."/>
            <person name="Alvarez R."/>
            <person name="Tran N.C."/>
            <person name="Knight R."/>
            <person name="Edlund A."/>
        </authorList>
    </citation>
    <scope>NUCLEOTIDE SEQUENCE</scope>
    <source>
        <strain evidence="10">JCVI_23_bin.22</strain>
    </source>
</reference>
<dbReference type="GO" id="GO:0005737">
    <property type="term" value="C:cytoplasm"/>
    <property type="evidence" value="ECO:0007669"/>
    <property type="project" value="TreeGrafter"/>
</dbReference>
<evidence type="ECO:0000313" key="10">
    <source>
        <dbReference type="EMBL" id="MBF1713616.1"/>
    </source>
</evidence>
<dbReference type="Pfam" id="PF00271">
    <property type="entry name" value="Helicase_C"/>
    <property type="match status" value="1"/>
</dbReference>
<dbReference type="InterPro" id="IPR027417">
    <property type="entry name" value="P-loop_NTPase"/>
</dbReference>
<evidence type="ECO:0000259" key="8">
    <source>
        <dbReference type="PROSITE" id="PS51192"/>
    </source>
</evidence>
<gene>
    <name evidence="10" type="ORF">HXO88_07810</name>
</gene>
<evidence type="ECO:0000256" key="4">
    <source>
        <dbReference type="ARBA" id="ARBA00023125"/>
    </source>
</evidence>
<organism evidence="10 11">
    <name type="scientific">Streptococcus intermedius</name>
    <dbReference type="NCBI Taxonomy" id="1338"/>
    <lineage>
        <taxon>Bacteria</taxon>
        <taxon>Bacillati</taxon>
        <taxon>Bacillota</taxon>
        <taxon>Bacilli</taxon>
        <taxon>Lactobacillales</taxon>
        <taxon>Streptococcaceae</taxon>
        <taxon>Streptococcus</taxon>
        <taxon>Streptococcus anginosus group</taxon>
    </lineage>
</organism>
<dbReference type="EC" id="5.6.2.4" evidence="7"/>
<keyword evidence="10" id="KW-0378">Hydrolase</keyword>
<keyword evidence="10" id="KW-0347">Helicase</keyword>
<keyword evidence="3" id="KW-0067">ATP-binding</keyword>
<dbReference type="GO" id="GO:0009378">
    <property type="term" value="F:four-way junction helicase activity"/>
    <property type="evidence" value="ECO:0007669"/>
    <property type="project" value="TreeGrafter"/>
</dbReference>
<evidence type="ECO:0000259" key="9">
    <source>
        <dbReference type="PROSITE" id="PS51194"/>
    </source>
</evidence>
<dbReference type="PANTHER" id="PTHR13710">
    <property type="entry name" value="DNA HELICASE RECQ FAMILY MEMBER"/>
    <property type="match status" value="1"/>
</dbReference>
<dbReference type="EMBL" id="JABZYP010000036">
    <property type="protein sequence ID" value="MBF1713616.1"/>
    <property type="molecule type" value="Genomic_DNA"/>
</dbReference>
<comment type="caution">
    <text evidence="10">The sequence shown here is derived from an EMBL/GenBank/DDBJ whole genome shotgun (WGS) entry which is preliminary data.</text>
</comment>
<evidence type="ECO:0000256" key="7">
    <source>
        <dbReference type="ARBA" id="ARBA00034808"/>
    </source>
</evidence>
<sequence length="1146" mass="134143">MKTFKQALEAYLKSLNEEHTIYVLKGFNYWLDDLDTDLFLGGKTVNSYKNLKESIQGLSSTTRAMFLLYENLLYLYDQNALGSIEFFTQYKFIIIENDYFDSYYPGFRTDLETIKNDFESEEDNIIQKFYCDIQKIDNTLFMNFNEIPDKEFKTIKLTEVGINFEVDNNLEIELYSNINHLALQGIIFEILNFGKGKILCEKEGEYGKSIGIIRKKFESINIFITVKDDFNKHDVEESDYKEYLEILQRKNPSYNFLDIQIYHAPDENTETKEISQAVIIDRIVKNCMKAQKEEQFRDIFVTAPTGAGKSVMFQIPAIYLAEKSDLVTIVISPLIGLMNDQVNNIQSMTKLAETINSDYTPSQKENVLEQIKNGDKSILYLSPETLLSNTDITNLIGDRKIGLLVVDEAHIVSTWGKSFRPDYWYLGEFISRLRKSEKSNQNFPIATFTATATYGSKDNMYFDIIESLKMTAETFLGRVRRDDIDFEITSKTKEINYQDEKLLVAVDSINKLQKTGEKTLVYVPYRRHIDDIYSRLENQEKIGKYSGEMSSGEKNETLEKIVSGEKNVVLATKAFGMGIDINDIKYVYHFAPTGNISDYLQEIGRAARERGMNGVALTDFFKEDFRYINQLFGMSAIKHWQVIAVLSKINELYKKHKKRNFLVSPMEFSHIFANESDTSRIDAQLKTALLIIKKDFELLNSSNYIPLIFKPRSMFTNAYFMIKDGFVDKLVSSDNFKYFRKIQMPRNHTNETYTNPVKVEYVWETYVLDFKKMWEEKYKDLSFASFKYSFYNNELSNFDFKVNEELIPKTIIEIKFDKINFNDAIIEMSNILNALKDIFDDIRQSRKHFTVRELANKLRERLSFKNTYTPDLLAQSMIYILNNIDTGHFERQNFATYNSQTDKWNIQTASYETRIKKIIRQAKLSITSNMNAIQISVKNRNSNKDIRVLLAQIIEILELAEVNIRTGDNPEFFVRVNNSNAIEKIINDKFYKSKTVELVKEKHDNSTRIMEYFFTQLSTKKDRWDFIEQYFLGHLDTTDIKQIKDIQRQSKKENVSITNKVKFPYSNWEEASGISPDKFYIINEIPIPTYFGGEFTLNNETYPFAYVWEDRKMIVYNPEETEKSIKNTNCEWKIISEQDLKLSDFM</sequence>
<dbReference type="AlphaFoldDB" id="A0A930WH39"/>
<dbReference type="InterPro" id="IPR014001">
    <property type="entry name" value="Helicase_ATP-bd"/>
</dbReference>
<accession>A0A930WH39</accession>
<dbReference type="InterPro" id="IPR011545">
    <property type="entry name" value="DEAD/DEAH_box_helicase_dom"/>
</dbReference>
<keyword evidence="5" id="KW-0413">Isomerase</keyword>
<protein>
    <recommendedName>
        <fullName evidence="7">DNA 3'-5' helicase</fullName>
        <ecNumber evidence="7">5.6.2.4</ecNumber>
    </recommendedName>
</protein>
<dbReference type="GO" id="GO:0043138">
    <property type="term" value="F:3'-5' DNA helicase activity"/>
    <property type="evidence" value="ECO:0007669"/>
    <property type="project" value="UniProtKB-EC"/>
</dbReference>
<dbReference type="SMART" id="SM00487">
    <property type="entry name" value="DEXDc"/>
    <property type="match status" value="1"/>
</dbReference>
<comment type="similarity">
    <text evidence="1">Belongs to the helicase family. RecQ subfamily.</text>
</comment>
<dbReference type="PROSITE" id="PS51194">
    <property type="entry name" value="HELICASE_CTER"/>
    <property type="match status" value="1"/>
</dbReference>
<keyword evidence="2" id="KW-0547">Nucleotide-binding</keyword>
<keyword evidence="4" id="KW-0238">DNA-binding</keyword>
<feature type="domain" description="Helicase C-terminal" evidence="9">
    <location>
        <begin position="498"/>
        <end position="653"/>
    </location>
</feature>
<proteinExistence type="inferred from homology"/>
<dbReference type="GO" id="GO:0003677">
    <property type="term" value="F:DNA binding"/>
    <property type="evidence" value="ECO:0007669"/>
    <property type="project" value="UniProtKB-KW"/>
</dbReference>